<keyword evidence="13" id="KW-1185">Reference proteome</keyword>
<keyword evidence="2" id="KW-1003">Cell membrane</keyword>
<evidence type="ECO:0000256" key="5">
    <source>
        <dbReference type="ARBA" id="ARBA00023040"/>
    </source>
</evidence>
<accession>A0A9Q0YRB1</accession>
<keyword evidence="8" id="KW-0807">Transducer</keyword>
<evidence type="ECO:0000256" key="10">
    <source>
        <dbReference type="SAM" id="Phobius"/>
    </source>
</evidence>
<dbReference type="PANTHER" id="PTHR24228">
    <property type="entry name" value="B2 BRADYKININ RECEPTOR/ANGIOTENSIN II RECEPTOR"/>
    <property type="match status" value="1"/>
</dbReference>
<evidence type="ECO:0000256" key="3">
    <source>
        <dbReference type="ARBA" id="ARBA00022692"/>
    </source>
</evidence>
<evidence type="ECO:0000256" key="2">
    <source>
        <dbReference type="ARBA" id="ARBA00022475"/>
    </source>
</evidence>
<feature type="compositionally biased region" description="Basic and acidic residues" evidence="9">
    <location>
        <begin position="321"/>
        <end position="337"/>
    </location>
</feature>
<dbReference type="EMBL" id="JAIZAY010000018">
    <property type="protein sequence ID" value="KAJ8025214.1"/>
    <property type="molecule type" value="Genomic_DNA"/>
</dbReference>
<gene>
    <name evidence="12" type="ORF">HOLleu_35357</name>
</gene>
<evidence type="ECO:0000313" key="13">
    <source>
        <dbReference type="Proteomes" id="UP001152320"/>
    </source>
</evidence>
<feature type="transmembrane region" description="Helical" evidence="10">
    <location>
        <begin position="155"/>
        <end position="175"/>
    </location>
</feature>
<protein>
    <submittedName>
        <fullName evidence="12">Melanopsin-A</fullName>
    </submittedName>
</protein>
<evidence type="ECO:0000256" key="9">
    <source>
        <dbReference type="SAM" id="MobiDB-lite"/>
    </source>
</evidence>
<dbReference type="InterPro" id="IPR000276">
    <property type="entry name" value="GPCR_Rhodpsn"/>
</dbReference>
<dbReference type="GO" id="GO:0005886">
    <property type="term" value="C:plasma membrane"/>
    <property type="evidence" value="ECO:0007669"/>
    <property type="project" value="UniProtKB-SubCell"/>
</dbReference>
<name>A0A9Q0YRB1_HOLLE</name>
<dbReference type="AlphaFoldDB" id="A0A9Q0YRB1"/>
<evidence type="ECO:0000256" key="4">
    <source>
        <dbReference type="ARBA" id="ARBA00022989"/>
    </source>
</evidence>
<feature type="transmembrane region" description="Helical" evidence="10">
    <location>
        <begin position="75"/>
        <end position="94"/>
    </location>
</feature>
<feature type="transmembrane region" description="Helical" evidence="10">
    <location>
        <begin position="499"/>
        <end position="520"/>
    </location>
</feature>
<dbReference type="Proteomes" id="UP001152320">
    <property type="component" value="Chromosome 18"/>
</dbReference>
<dbReference type="Pfam" id="PF00001">
    <property type="entry name" value="7tm_1"/>
    <property type="match status" value="1"/>
</dbReference>
<evidence type="ECO:0000256" key="1">
    <source>
        <dbReference type="ARBA" id="ARBA00004651"/>
    </source>
</evidence>
<evidence type="ECO:0000256" key="8">
    <source>
        <dbReference type="ARBA" id="ARBA00023224"/>
    </source>
</evidence>
<dbReference type="Gene3D" id="1.20.1070.10">
    <property type="entry name" value="Rhodopsin 7-helix transmembrane proteins"/>
    <property type="match status" value="2"/>
</dbReference>
<sequence length="553" mass="62078">MATVTTITTYVESLNISTEVLASTTTKPWTFDDPVQRRIVAAMLIVVGLLGLVGNAIVIFAFALSERLQNITNVFVINLAVSDFLSSAIVPFFVQNILTENDSLLPEKLCALVGIMLYVFVSSSIVNHAVIAINRYCSISRPVPLYRKLFSPFRITLMLAFIWIYSSIIPFVTHLTKITEFGYNSKYRICSLDIVKPNALVVSFVRVVAVDIVCLIIVVIFYFKIFLFIKKHSNELMHLYSTERKVSDSSSLQRSSTCTVVEYPGPMERTASTMTRIVNVDDIDPVKKPKPIWRQMTRSASETVLHVNGVVNEGCVDDGEKDQADDKGKDEDGELRGKSAIPVASRGSKIVESNLNAISENHEISQISERRDDDDNSPSASRKSVDESESDDSVQNDREYNSGTTDNVNDNENFSCSSNTPKNSPLASKRRRISQLVQRSFFGRESSASSTSERVRCMQVRLNRRQIKITKNLFVVVCAYVICVSQYAVFLIIPVFERLLPYSAVLITFSHAVNPLIYALKHPTFKVVIRPMLMCHFSKIPGPSKFLKFILRK</sequence>
<proteinExistence type="predicted"/>
<keyword evidence="6 10" id="KW-0472">Membrane</keyword>
<keyword evidence="7" id="KW-0675">Receptor</keyword>
<dbReference type="CDD" id="cd00637">
    <property type="entry name" value="7tm_classA_rhodopsin-like"/>
    <property type="match status" value="2"/>
</dbReference>
<feature type="transmembrane region" description="Helical" evidence="10">
    <location>
        <begin position="39"/>
        <end position="63"/>
    </location>
</feature>
<organism evidence="12 13">
    <name type="scientific">Holothuria leucospilota</name>
    <name type="common">Black long sea cucumber</name>
    <name type="synonym">Mertensiothuria leucospilota</name>
    <dbReference type="NCBI Taxonomy" id="206669"/>
    <lineage>
        <taxon>Eukaryota</taxon>
        <taxon>Metazoa</taxon>
        <taxon>Echinodermata</taxon>
        <taxon>Eleutherozoa</taxon>
        <taxon>Echinozoa</taxon>
        <taxon>Holothuroidea</taxon>
        <taxon>Aspidochirotacea</taxon>
        <taxon>Aspidochirotida</taxon>
        <taxon>Holothuriidae</taxon>
        <taxon>Holothuria</taxon>
    </lineage>
</organism>
<feature type="transmembrane region" description="Helical" evidence="10">
    <location>
        <begin position="114"/>
        <end position="134"/>
    </location>
</feature>
<evidence type="ECO:0000259" key="11">
    <source>
        <dbReference type="PROSITE" id="PS50262"/>
    </source>
</evidence>
<keyword evidence="3 10" id="KW-0812">Transmembrane</keyword>
<dbReference type="PROSITE" id="PS50262">
    <property type="entry name" value="G_PROTEIN_RECEP_F1_2"/>
    <property type="match status" value="1"/>
</dbReference>
<evidence type="ECO:0000256" key="6">
    <source>
        <dbReference type="ARBA" id="ARBA00023136"/>
    </source>
</evidence>
<dbReference type="GO" id="GO:0004930">
    <property type="term" value="F:G protein-coupled receptor activity"/>
    <property type="evidence" value="ECO:0007669"/>
    <property type="project" value="UniProtKB-KW"/>
</dbReference>
<dbReference type="SUPFAM" id="SSF81321">
    <property type="entry name" value="Family A G protein-coupled receptor-like"/>
    <property type="match status" value="1"/>
</dbReference>
<comment type="subcellular location">
    <subcellularLocation>
        <location evidence="1">Cell membrane</location>
        <topology evidence="1">Multi-pass membrane protein</topology>
    </subcellularLocation>
</comment>
<feature type="region of interest" description="Disordered" evidence="9">
    <location>
        <begin position="361"/>
        <end position="432"/>
    </location>
</feature>
<comment type="caution">
    <text evidence="12">The sequence shown here is derived from an EMBL/GenBank/DDBJ whole genome shotgun (WGS) entry which is preliminary data.</text>
</comment>
<feature type="region of interest" description="Disordered" evidence="9">
    <location>
        <begin position="313"/>
        <end position="341"/>
    </location>
</feature>
<dbReference type="InterPro" id="IPR017452">
    <property type="entry name" value="GPCR_Rhodpsn_7TM"/>
</dbReference>
<feature type="transmembrane region" description="Helical" evidence="10">
    <location>
        <begin position="473"/>
        <end position="493"/>
    </location>
</feature>
<keyword evidence="5" id="KW-0297">G-protein coupled receptor</keyword>
<dbReference type="PRINTS" id="PR00237">
    <property type="entry name" value="GPCRRHODOPSN"/>
</dbReference>
<dbReference type="OrthoDB" id="10464551at2759"/>
<feature type="domain" description="G-protein coupled receptors family 1 profile" evidence="11">
    <location>
        <begin position="54"/>
        <end position="518"/>
    </location>
</feature>
<keyword evidence="4 10" id="KW-1133">Transmembrane helix</keyword>
<feature type="compositionally biased region" description="Basic and acidic residues" evidence="9">
    <location>
        <begin position="361"/>
        <end position="373"/>
    </location>
</feature>
<reference evidence="12" key="1">
    <citation type="submission" date="2021-10" db="EMBL/GenBank/DDBJ databases">
        <title>Tropical sea cucumber genome reveals ecological adaptation and Cuvierian tubules defense mechanism.</title>
        <authorList>
            <person name="Chen T."/>
        </authorList>
    </citation>
    <scope>NUCLEOTIDE SEQUENCE</scope>
    <source>
        <strain evidence="12">Nanhai2018</strain>
        <tissue evidence="12">Muscle</tissue>
    </source>
</reference>
<dbReference type="SMART" id="SM01381">
    <property type="entry name" value="7TM_GPCR_Srsx"/>
    <property type="match status" value="1"/>
</dbReference>
<evidence type="ECO:0000313" key="12">
    <source>
        <dbReference type="EMBL" id="KAJ8025214.1"/>
    </source>
</evidence>
<dbReference type="PANTHER" id="PTHR24228:SF72">
    <property type="entry name" value="G-PROTEIN COUPLED RECEPTORS FAMILY 1 PROFILE DOMAIN-CONTAINING PROTEIN"/>
    <property type="match status" value="1"/>
</dbReference>
<feature type="transmembrane region" description="Helical" evidence="10">
    <location>
        <begin position="204"/>
        <end position="229"/>
    </location>
</feature>
<evidence type="ECO:0000256" key="7">
    <source>
        <dbReference type="ARBA" id="ARBA00023170"/>
    </source>
</evidence>
<feature type="compositionally biased region" description="Polar residues" evidence="9">
    <location>
        <begin position="401"/>
        <end position="426"/>
    </location>
</feature>